<dbReference type="InterPro" id="IPR013221">
    <property type="entry name" value="Mur_ligase_cen"/>
</dbReference>
<protein>
    <submittedName>
        <fullName evidence="3">UDP-N-acetylmuramate--L-alanine ligase</fullName>
        <ecNumber evidence="3">6.3.2.8</ecNumber>
    </submittedName>
</protein>
<dbReference type="InterPro" id="IPR036565">
    <property type="entry name" value="Mur-like_cat_sf"/>
</dbReference>
<dbReference type="AlphaFoldDB" id="A0A7C5HBX5"/>
<comment type="caution">
    <text evidence="3">The sequence shown here is derived from an EMBL/GenBank/DDBJ whole genome shotgun (WGS) entry which is preliminary data.</text>
</comment>
<feature type="non-terminal residue" evidence="3">
    <location>
        <position position="181"/>
    </location>
</feature>
<evidence type="ECO:0000313" key="3">
    <source>
        <dbReference type="EMBL" id="HHE05010.1"/>
    </source>
</evidence>
<gene>
    <name evidence="3" type="primary">murC</name>
    <name evidence="3" type="ORF">ENL19_02985</name>
</gene>
<name>A0A7C5HBX5_UNCW3</name>
<dbReference type="SUPFAM" id="SSF51984">
    <property type="entry name" value="MurCD N-terminal domain"/>
    <property type="match status" value="1"/>
</dbReference>
<dbReference type="Gene3D" id="3.40.50.720">
    <property type="entry name" value="NAD(P)-binding Rossmann-like Domain"/>
    <property type="match status" value="1"/>
</dbReference>
<evidence type="ECO:0000259" key="1">
    <source>
        <dbReference type="Pfam" id="PF01225"/>
    </source>
</evidence>
<dbReference type="Pfam" id="PF01225">
    <property type="entry name" value="Mur_ligase"/>
    <property type="match status" value="1"/>
</dbReference>
<dbReference type="GO" id="GO:0005524">
    <property type="term" value="F:ATP binding"/>
    <property type="evidence" value="ECO:0007669"/>
    <property type="project" value="InterPro"/>
</dbReference>
<proteinExistence type="predicted"/>
<dbReference type="Gene3D" id="3.40.1190.10">
    <property type="entry name" value="Mur-like, catalytic domain"/>
    <property type="match status" value="1"/>
</dbReference>
<dbReference type="PANTHER" id="PTHR43445">
    <property type="entry name" value="UDP-N-ACETYLMURAMATE--L-ALANINE LIGASE-RELATED"/>
    <property type="match status" value="1"/>
</dbReference>
<dbReference type="InterPro" id="IPR000713">
    <property type="entry name" value="Mur_ligase_N"/>
</dbReference>
<accession>A0A7C5HBX5</accession>
<feature type="domain" description="Mur ligase N-terminal catalytic" evidence="1">
    <location>
        <begin position="7"/>
        <end position="105"/>
    </location>
</feature>
<dbReference type="SUPFAM" id="SSF53623">
    <property type="entry name" value="MurD-like peptide ligases, catalytic domain"/>
    <property type="match status" value="1"/>
</dbReference>
<sequence>MAIVKRVHMVGIGGSGMSGIAEILWNIGFKVTGSDIQEGVNVKHLKRLGIPITIGHRAENVEEAQLVIISSAIKKDNIEVKRAKELRIPVISRADALAQLVRMKYSIAVAGTHGKTTTTSMIGIILKEAGLDPTIIVGGIPQQLGSTAKMGKGEFLVAEADESDGSFLKLYPFAEVITNIE</sequence>
<organism evidence="3">
    <name type="scientific">candidate division WOR-3 bacterium</name>
    <dbReference type="NCBI Taxonomy" id="2052148"/>
    <lineage>
        <taxon>Bacteria</taxon>
        <taxon>Bacteria division WOR-3</taxon>
    </lineage>
</organism>
<evidence type="ECO:0000259" key="2">
    <source>
        <dbReference type="Pfam" id="PF08245"/>
    </source>
</evidence>
<dbReference type="EMBL" id="DRTB01000224">
    <property type="protein sequence ID" value="HHE05010.1"/>
    <property type="molecule type" value="Genomic_DNA"/>
</dbReference>
<keyword evidence="3" id="KW-0436">Ligase</keyword>
<feature type="domain" description="Mur ligase central" evidence="2">
    <location>
        <begin position="109"/>
        <end position="180"/>
    </location>
</feature>
<dbReference type="Pfam" id="PF08245">
    <property type="entry name" value="Mur_ligase_M"/>
    <property type="match status" value="1"/>
</dbReference>
<reference evidence="3" key="1">
    <citation type="journal article" date="2020" name="mSystems">
        <title>Genome- and Community-Level Interaction Insights into Carbon Utilization and Element Cycling Functions of Hydrothermarchaeota in Hydrothermal Sediment.</title>
        <authorList>
            <person name="Zhou Z."/>
            <person name="Liu Y."/>
            <person name="Xu W."/>
            <person name="Pan J."/>
            <person name="Luo Z.H."/>
            <person name="Li M."/>
        </authorList>
    </citation>
    <scope>NUCLEOTIDE SEQUENCE [LARGE SCALE GENOMIC DNA]</scope>
    <source>
        <strain evidence="3">HyVt-74</strain>
    </source>
</reference>
<dbReference type="GO" id="GO:0008763">
    <property type="term" value="F:UDP-N-acetylmuramate-L-alanine ligase activity"/>
    <property type="evidence" value="ECO:0007669"/>
    <property type="project" value="UniProtKB-EC"/>
</dbReference>
<dbReference type="Proteomes" id="UP000886110">
    <property type="component" value="Unassembled WGS sequence"/>
</dbReference>
<dbReference type="PANTHER" id="PTHR43445:SF3">
    <property type="entry name" value="UDP-N-ACETYLMURAMATE--L-ALANINE LIGASE"/>
    <property type="match status" value="1"/>
</dbReference>
<dbReference type="EC" id="6.3.2.8" evidence="3"/>
<dbReference type="InterPro" id="IPR050061">
    <property type="entry name" value="MurCDEF_pg_biosynth"/>
</dbReference>